<gene>
    <name evidence="8" type="ORF">EWM59_06240</name>
</gene>
<keyword evidence="2" id="KW-0812">Transmembrane</keyword>
<reference evidence="8 9" key="1">
    <citation type="submission" date="2019-02" db="EMBL/GenBank/DDBJ databases">
        <title>Bacterial novel species Emticicia sp. 17J42-9 isolated from soil.</title>
        <authorList>
            <person name="Jung H.-Y."/>
        </authorList>
    </citation>
    <scope>NUCLEOTIDE SEQUENCE [LARGE SCALE GENOMIC DNA]</scope>
    <source>
        <strain evidence="8 9">17J42-9</strain>
    </source>
</reference>
<dbReference type="InterPro" id="IPR000184">
    <property type="entry name" value="Bac_surfAg_D15"/>
</dbReference>
<accession>A0A4Q5M3E7</accession>
<dbReference type="Pfam" id="PF01103">
    <property type="entry name" value="Omp85"/>
    <property type="match status" value="1"/>
</dbReference>
<dbReference type="RefSeq" id="WP_130020089.1">
    <property type="nucleotide sequence ID" value="NZ_SEWF01000007.1"/>
</dbReference>
<dbReference type="Gene3D" id="2.40.160.50">
    <property type="entry name" value="membrane protein fhac: a member of the omp85/tpsb transporter family"/>
    <property type="match status" value="1"/>
</dbReference>
<feature type="domain" description="Bacterial surface antigen (D15)" evidence="6">
    <location>
        <begin position="639"/>
        <end position="835"/>
    </location>
</feature>
<comment type="subcellular location">
    <subcellularLocation>
        <location evidence="1">Membrane</location>
    </subcellularLocation>
</comment>
<proteinExistence type="predicted"/>
<feature type="domain" description="POTRA" evidence="7">
    <location>
        <begin position="163"/>
        <end position="213"/>
    </location>
</feature>
<evidence type="ECO:0000313" key="9">
    <source>
        <dbReference type="Proteomes" id="UP000293162"/>
    </source>
</evidence>
<dbReference type="PANTHER" id="PTHR12815">
    <property type="entry name" value="SORTING AND ASSEMBLY MACHINERY SAMM50 PROTEIN FAMILY MEMBER"/>
    <property type="match status" value="1"/>
</dbReference>
<dbReference type="GO" id="GO:0019867">
    <property type="term" value="C:outer membrane"/>
    <property type="evidence" value="ECO:0007669"/>
    <property type="project" value="InterPro"/>
</dbReference>
<evidence type="ECO:0000256" key="1">
    <source>
        <dbReference type="ARBA" id="ARBA00004370"/>
    </source>
</evidence>
<sequence length="835" mass="97019">MRFSYLSPRHTRTPKAQTNVLIDKIKYLPLLFILFISCSRKVQLEPSEYRLHSLAFKGNKQISTEELEYLIPPTQKPNRRPFNLPITPYVGLYNLGKAFYDSAKIKSRHDKWNAKLKALPDSANFDVDIEKKRARYQRKVNIYKDRLETRENWWMKNVGEPPAKITEAAIKRTSETIQKYIYNKGYFDNIVTYQIDSVSNKRGIKITYQVDEKNAYYIDSITYDIKDPRVDSIIKVTIVSAMIKQGQHVDMNNITLEKGRIELLLKDEGYYNFIAKNYISTEIDTTDYIKRNYRVNVKMLIRNPIARNQHEQFYFESVNFISADPSNDPTVRGDTTQTTYNGINFTFIGKRFPARLLDKKILLRPNQLFRISLVNETNRQLYGLDQFAFANIRFTQLPDNRLRTDIIAPTNPKYTASYNFDVNNINGILGGGANVSLRARNLLSVLETTELGLRANLEGQPGLDTTVQRSRELGANLAFNFPKIIFFNRIANMLSLKSPRTQVALSYNNSAQQLYRRQVFRLTGNYSWLKSKYETIQISPFDINLINTPYKSFTFDSILTSEAARGNNLKVLFDPQFVSSINATYIFNNQVQGKNIRARYLRIFVESGGTTLNFFPNKSKINFIDQLFPLDTIQRAYFRFIKVNVDFRKYFPINSRDSWAYRVNVGVAHPYGDNQALPFEKNFFIGGPNSIRAWRPRSLGPGSAQGVTVGNRFFQQPGDILLEGSIEYRKYMFRFIGNWNAGLFIDAGNVWKWYQISSKFNEANFDWTRFYKEFAVGTGAGIRLDLDYFVARFDWGVKVIDPSREEGDRFVLDKTRFGRNNDYYPVFHFAIGYPF</sequence>
<organism evidence="8 9">
    <name type="scientific">Emticicia agri</name>
    <dbReference type="NCBI Taxonomy" id="2492393"/>
    <lineage>
        <taxon>Bacteria</taxon>
        <taxon>Pseudomonadati</taxon>
        <taxon>Bacteroidota</taxon>
        <taxon>Cytophagia</taxon>
        <taxon>Cytophagales</taxon>
        <taxon>Leadbetterellaceae</taxon>
        <taxon>Emticicia</taxon>
    </lineage>
</organism>
<evidence type="ECO:0000259" key="7">
    <source>
        <dbReference type="Pfam" id="PF07244"/>
    </source>
</evidence>
<dbReference type="EMBL" id="SEWF01000007">
    <property type="protein sequence ID" value="RYU96413.1"/>
    <property type="molecule type" value="Genomic_DNA"/>
</dbReference>
<dbReference type="Proteomes" id="UP000293162">
    <property type="component" value="Unassembled WGS sequence"/>
</dbReference>
<evidence type="ECO:0000256" key="4">
    <source>
        <dbReference type="ARBA" id="ARBA00023136"/>
    </source>
</evidence>
<dbReference type="InterPro" id="IPR010827">
    <property type="entry name" value="BamA/TamA_POTRA"/>
</dbReference>
<dbReference type="InterPro" id="IPR039910">
    <property type="entry name" value="D15-like"/>
</dbReference>
<protein>
    <recommendedName>
        <fullName evidence="10">Bacterial surface antigen (D15) domain-containing protein</fullName>
    </recommendedName>
</protein>
<dbReference type="Pfam" id="PF07244">
    <property type="entry name" value="POTRA"/>
    <property type="match status" value="1"/>
</dbReference>
<evidence type="ECO:0000313" key="8">
    <source>
        <dbReference type="EMBL" id="RYU96413.1"/>
    </source>
</evidence>
<evidence type="ECO:0000256" key="2">
    <source>
        <dbReference type="ARBA" id="ARBA00022692"/>
    </source>
</evidence>
<evidence type="ECO:0000256" key="5">
    <source>
        <dbReference type="ARBA" id="ARBA00023237"/>
    </source>
</evidence>
<keyword evidence="3" id="KW-0732">Signal</keyword>
<evidence type="ECO:0008006" key="10">
    <source>
        <dbReference type="Google" id="ProtNLM"/>
    </source>
</evidence>
<keyword evidence="9" id="KW-1185">Reference proteome</keyword>
<evidence type="ECO:0000259" key="6">
    <source>
        <dbReference type="Pfam" id="PF01103"/>
    </source>
</evidence>
<name>A0A4Q5M3E7_9BACT</name>
<dbReference type="PANTHER" id="PTHR12815:SF47">
    <property type="entry name" value="TRANSLOCATION AND ASSEMBLY MODULE SUBUNIT TAMA"/>
    <property type="match status" value="1"/>
</dbReference>
<evidence type="ECO:0000256" key="3">
    <source>
        <dbReference type="ARBA" id="ARBA00022729"/>
    </source>
</evidence>
<keyword evidence="5" id="KW-0998">Cell outer membrane</keyword>
<dbReference type="AlphaFoldDB" id="A0A4Q5M3E7"/>
<keyword evidence="4" id="KW-0472">Membrane</keyword>
<dbReference type="OrthoDB" id="9814535at2"/>
<comment type="caution">
    <text evidence="8">The sequence shown here is derived from an EMBL/GenBank/DDBJ whole genome shotgun (WGS) entry which is preliminary data.</text>
</comment>